<feature type="compositionally biased region" description="Basic and acidic residues" evidence="1">
    <location>
        <begin position="253"/>
        <end position="262"/>
    </location>
</feature>
<feature type="compositionally biased region" description="Acidic residues" evidence="1">
    <location>
        <begin position="34"/>
        <end position="44"/>
    </location>
</feature>
<feature type="compositionally biased region" description="Low complexity" evidence="1">
    <location>
        <begin position="105"/>
        <end position="114"/>
    </location>
</feature>
<reference evidence="3" key="2">
    <citation type="submission" date="2016-06" db="UniProtKB">
        <authorList>
            <consortium name="WormBaseParasite"/>
        </authorList>
    </citation>
    <scope>IDENTIFICATION</scope>
</reference>
<feature type="compositionally biased region" description="Low complexity" evidence="1">
    <location>
        <begin position="212"/>
        <end position="234"/>
    </location>
</feature>
<dbReference type="AlphaFoldDB" id="A0A183C5P6"/>
<name>A0A183C5P6_GLOPA</name>
<sequence length="286" mass="29689">MEYYLPSTSSSSDQDGTEETVEPFVGNGFNAIREEEEEAAENDADGNRERKSGGSRKRRRKPEAKDIVRMVVTSPLGHGMEDNLDETAPLPSAGHRHLLGRPDSEPSAAPSLPFPSADAIEAFFRRGGAVGTDALPPQAQGAAPSSAASLNFGLFTLNGGSSTGGSDGGTGEEEKKPEGTEGEEDADKKREKGDIVGSSPLFGGAHPSALKVSGSLSPSGASSAASSLHGSVSPAASGKASQGPSFQFPGRRSGTEESDRMPELSGAIATDKRIRRCKFELSDARL</sequence>
<proteinExistence type="predicted"/>
<accession>A0A183C5P6</accession>
<evidence type="ECO:0000313" key="3">
    <source>
        <dbReference type="WBParaSite" id="GPLIN_000819100"/>
    </source>
</evidence>
<protein>
    <submittedName>
        <fullName evidence="3">SIT4 phosphatase-associated protein</fullName>
    </submittedName>
</protein>
<feature type="region of interest" description="Disordered" evidence="1">
    <location>
        <begin position="1"/>
        <end position="114"/>
    </location>
</feature>
<dbReference type="Proteomes" id="UP000050741">
    <property type="component" value="Unassembled WGS sequence"/>
</dbReference>
<reference evidence="2" key="1">
    <citation type="submission" date="2014-05" db="EMBL/GenBank/DDBJ databases">
        <title>The genome and life-stage specific transcriptomes of Globodera pallida elucidate key aspects of plant parasitism by a cyst nematode.</title>
        <authorList>
            <person name="Cotton J.A."/>
            <person name="Lilley C.J."/>
            <person name="Jones L.M."/>
            <person name="Kikuchi T."/>
            <person name="Reid A.J."/>
            <person name="Thorpe P."/>
            <person name="Tsai I.J."/>
            <person name="Beasley H."/>
            <person name="Blok V."/>
            <person name="Cock P.J.A."/>
            <person name="Van den Akker S.E."/>
            <person name="Holroyd N."/>
            <person name="Hunt M."/>
            <person name="Mantelin S."/>
            <person name="Naghra H."/>
            <person name="Pain A."/>
            <person name="Palomares-Rius J.E."/>
            <person name="Zarowiecki M."/>
            <person name="Berriman M."/>
            <person name="Jones J.T."/>
            <person name="Urwin P.E."/>
        </authorList>
    </citation>
    <scope>NUCLEOTIDE SEQUENCE [LARGE SCALE GENOMIC DNA]</scope>
    <source>
        <strain evidence="2">Lindley</strain>
    </source>
</reference>
<evidence type="ECO:0000313" key="2">
    <source>
        <dbReference type="Proteomes" id="UP000050741"/>
    </source>
</evidence>
<organism evidence="2 3">
    <name type="scientific">Globodera pallida</name>
    <name type="common">Potato cyst nematode worm</name>
    <name type="synonym">Heterodera pallida</name>
    <dbReference type="NCBI Taxonomy" id="36090"/>
    <lineage>
        <taxon>Eukaryota</taxon>
        <taxon>Metazoa</taxon>
        <taxon>Ecdysozoa</taxon>
        <taxon>Nematoda</taxon>
        <taxon>Chromadorea</taxon>
        <taxon>Rhabditida</taxon>
        <taxon>Tylenchina</taxon>
        <taxon>Tylenchomorpha</taxon>
        <taxon>Tylenchoidea</taxon>
        <taxon>Heteroderidae</taxon>
        <taxon>Heteroderinae</taxon>
        <taxon>Globodera</taxon>
    </lineage>
</organism>
<feature type="compositionally biased region" description="Polar residues" evidence="1">
    <location>
        <begin position="1"/>
        <end position="14"/>
    </location>
</feature>
<feature type="compositionally biased region" description="Basic residues" evidence="1">
    <location>
        <begin position="53"/>
        <end position="62"/>
    </location>
</feature>
<evidence type="ECO:0000256" key="1">
    <source>
        <dbReference type="SAM" id="MobiDB-lite"/>
    </source>
</evidence>
<feature type="region of interest" description="Disordered" evidence="1">
    <location>
        <begin position="152"/>
        <end position="272"/>
    </location>
</feature>
<dbReference type="WBParaSite" id="GPLIN_000819100">
    <property type="protein sequence ID" value="GPLIN_000819100"/>
    <property type="gene ID" value="GPLIN_000819100"/>
</dbReference>
<keyword evidence="2" id="KW-1185">Reference proteome</keyword>